<dbReference type="InterPro" id="IPR055380">
    <property type="entry name" value="BBS2_hp_dom"/>
</dbReference>
<dbReference type="InterPro" id="IPR015943">
    <property type="entry name" value="WD40/YVTN_repeat-like_dom_sf"/>
</dbReference>
<proteinExistence type="evidence at transcript level"/>
<dbReference type="PIRSF" id="PIRSF013684">
    <property type="entry name" value="BBS2"/>
    <property type="match status" value="1"/>
</dbReference>
<dbReference type="Pfam" id="PF14783">
    <property type="entry name" value="BBS2_Mid"/>
    <property type="match status" value="1"/>
</dbReference>
<feature type="coiled-coil region" evidence="8">
    <location>
        <begin position="332"/>
        <end position="359"/>
    </location>
</feature>
<dbReference type="GO" id="GO:0034464">
    <property type="term" value="C:BBSome"/>
    <property type="evidence" value="ECO:0007669"/>
    <property type="project" value="UniProtKB-UniRule"/>
</dbReference>
<evidence type="ECO:0000256" key="7">
    <source>
        <dbReference type="PIRNR" id="PIRNR013684"/>
    </source>
</evidence>
<dbReference type="InterPro" id="IPR029430">
    <property type="entry name" value="BBS2_N"/>
</dbReference>
<reference evidence="15" key="1">
    <citation type="submission" date="2020-04" db="EMBL/GenBank/DDBJ databases">
        <authorList>
            <person name="Neveu A P."/>
        </authorList>
    </citation>
    <scope>NUCLEOTIDE SEQUENCE</scope>
    <source>
        <tissue evidence="15">Whole embryo</tissue>
    </source>
</reference>
<evidence type="ECO:0000256" key="3">
    <source>
        <dbReference type="ARBA" id="ARBA00022490"/>
    </source>
</evidence>
<evidence type="ECO:0000259" key="11">
    <source>
        <dbReference type="Pfam" id="PF14783"/>
    </source>
</evidence>
<feature type="domain" description="BBS2 platform" evidence="12">
    <location>
        <begin position="483"/>
        <end position="564"/>
    </location>
</feature>
<dbReference type="Pfam" id="PF23351">
    <property type="entry name" value="BBS2_CtH"/>
    <property type="match status" value="1"/>
</dbReference>
<dbReference type="GO" id="GO:0031514">
    <property type="term" value="C:motile cilium"/>
    <property type="evidence" value="ECO:0007669"/>
    <property type="project" value="TreeGrafter"/>
</dbReference>
<evidence type="ECO:0000256" key="5">
    <source>
        <dbReference type="ARBA" id="ARBA00023212"/>
    </source>
</evidence>
<dbReference type="InterPro" id="IPR055379">
    <property type="entry name" value="BBS2_pf_dom"/>
</dbReference>
<dbReference type="InterPro" id="IPR029429">
    <property type="entry name" value="BBS2_Mid"/>
</dbReference>
<dbReference type="Pfam" id="PF14782">
    <property type="entry name" value="BBS2_GAE"/>
    <property type="match status" value="1"/>
</dbReference>
<feature type="domain" description="Ciliary BBSome complex subunit 2 N-terminal" evidence="9">
    <location>
        <begin position="20"/>
        <end position="122"/>
    </location>
</feature>
<keyword evidence="6 7" id="KW-0966">Cell projection</keyword>
<evidence type="ECO:0000313" key="15">
    <source>
        <dbReference type="EMBL" id="CAB3225153.1"/>
    </source>
</evidence>
<dbReference type="SUPFAM" id="SSF50978">
    <property type="entry name" value="WD40 repeat-like"/>
    <property type="match status" value="1"/>
</dbReference>
<keyword evidence="8" id="KW-0175">Coiled coil</keyword>
<dbReference type="Pfam" id="PF14781">
    <property type="entry name" value="BBS2_N"/>
    <property type="match status" value="1"/>
</dbReference>
<dbReference type="GO" id="GO:0036064">
    <property type="term" value="C:ciliary basal body"/>
    <property type="evidence" value="ECO:0007669"/>
    <property type="project" value="TreeGrafter"/>
</dbReference>
<keyword evidence="5 7" id="KW-0206">Cytoskeleton</keyword>
<evidence type="ECO:0000259" key="9">
    <source>
        <dbReference type="Pfam" id="PF14781"/>
    </source>
</evidence>
<feature type="domain" description="Ciliary BBSome complex subunit 2 middle region" evidence="11">
    <location>
        <begin position="161"/>
        <end position="268"/>
    </location>
</feature>
<evidence type="ECO:0000256" key="8">
    <source>
        <dbReference type="SAM" id="Coils"/>
    </source>
</evidence>
<evidence type="ECO:0000259" key="13">
    <source>
        <dbReference type="Pfam" id="PF23351"/>
    </source>
</evidence>
<evidence type="ECO:0000256" key="1">
    <source>
        <dbReference type="ARBA" id="ARBA00004138"/>
    </source>
</evidence>
<dbReference type="GO" id="GO:1905515">
    <property type="term" value="P:non-motile cilium assembly"/>
    <property type="evidence" value="ECO:0007669"/>
    <property type="project" value="InterPro"/>
</dbReference>
<dbReference type="InterPro" id="IPR029333">
    <property type="entry name" value="BBS2_GAE_dom"/>
</dbReference>
<dbReference type="InterPro" id="IPR016616">
    <property type="entry name" value="Bardet-Biedl_syndrome_2_prot"/>
</dbReference>
<accession>A0A6F9D6X9</accession>
<organism evidence="15">
    <name type="scientific">Phallusia mammillata</name>
    <dbReference type="NCBI Taxonomy" id="59560"/>
    <lineage>
        <taxon>Eukaryota</taxon>
        <taxon>Metazoa</taxon>
        <taxon>Chordata</taxon>
        <taxon>Tunicata</taxon>
        <taxon>Ascidiacea</taxon>
        <taxon>Phlebobranchia</taxon>
        <taxon>Ascidiidae</taxon>
        <taxon>Phallusia</taxon>
    </lineage>
</organism>
<evidence type="ECO:0000256" key="2">
    <source>
        <dbReference type="ARBA" id="ARBA00004245"/>
    </source>
</evidence>
<dbReference type="PANTHER" id="PTHR32465">
    <property type="entry name" value="BARDET-BIEDL SYNDROME 2 PROTEIN"/>
    <property type="match status" value="1"/>
</dbReference>
<feature type="domain" description="BBS2 hairpin" evidence="14">
    <location>
        <begin position="576"/>
        <end position="673"/>
    </location>
</feature>
<dbReference type="Gene3D" id="2.130.10.10">
    <property type="entry name" value="YVTN repeat-like/Quinoprotein amine dehydrogenase"/>
    <property type="match status" value="1"/>
</dbReference>
<keyword evidence="4 7" id="KW-0969">Cilium</keyword>
<dbReference type="Pfam" id="PF23353">
    <property type="entry name" value="BBS2_hp"/>
    <property type="match status" value="1"/>
</dbReference>
<keyword evidence="3 7" id="KW-0963">Cytoplasm</keyword>
<dbReference type="EMBL" id="LR783280">
    <property type="protein sequence ID" value="CAB3225153.1"/>
    <property type="molecule type" value="mRNA"/>
</dbReference>
<dbReference type="Pfam" id="PF23350">
    <property type="entry name" value="BBS2_pf"/>
    <property type="match status" value="1"/>
</dbReference>
<sequence>MLVPIFTLKIKHKIHPRMVTVGKYDGLHPCLTCGTTASKVFVHNPHSQAIAGGRLAIHDSDISLLSINQSVSAVCAGLLDTTKNRDALCIGTQTNLLAYDVHDNKDLFYKEVPDGVNSLVIGKMPNVDKPLVVAGGNCTLQGFDDTGEDVFWTVTGDVVSSLTFADFTNDGSNELLVGSEDYDIRVFHGDEIIAEMTETEAITGLCSISGSRFGYALANGTVGVYDRTARYWRIKSKNQVMTVHSFDLDGDGVPELITGWSNGKIDARSNATGEIIFKDNMTSAVAGMVDADYRLDGKDQLICCSVDGEVRGYQSDRSRIRVVDANKATTDMRDLNLSKQNLLLELQNYEREKEPLKANQLTSSEKIEGGIIPVNTSLNTNLTINTKGRPHIELIVSTTNETIVRMVVIFAEGLFDGESHIVHPASSALSNQIRIPLYPVKDTLVELHIQAFVSLPGSCNFHVFEVTNVLPVFSSYLYDMSLTKEPESYVTFAVNERMQRIGIWMNENFLLTNEIPCDAFIDAKFLALRGGEIIIKMTESGQVTIKTDNIDLAGEVIQSLAAFLRLEDLQVTAHFPMHLERLGEIMNTVDNLHAVNQKLAAEMTDHSNLIRSLVVRAEDARLQDDISNMRKGYVELQDLNRELISGYHVRSTNHQELVKSLKVVNQIIQKASQLRVGKFQTQVVSQCREAIKNSQVTALFKIIRAGSA</sequence>
<protein>
    <recommendedName>
        <fullName evidence="7">Bardet-Biedl syndrome 2 protein homolog</fullName>
    </recommendedName>
</protein>
<name>A0A6F9D6X9_9ASCI</name>
<dbReference type="GO" id="GO:0016020">
    <property type="term" value="C:membrane"/>
    <property type="evidence" value="ECO:0007669"/>
    <property type="project" value="TreeGrafter"/>
</dbReference>
<evidence type="ECO:0000259" key="10">
    <source>
        <dbReference type="Pfam" id="PF14782"/>
    </source>
</evidence>
<evidence type="ECO:0000259" key="12">
    <source>
        <dbReference type="Pfam" id="PF23350"/>
    </source>
</evidence>
<evidence type="ECO:0000256" key="4">
    <source>
        <dbReference type="ARBA" id="ARBA00023069"/>
    </source>
</evidence>
<dbReference type="InterPro" id="IPR055381">
    <property type="entry name" value="BBS2_CtH_dom"/>
</dbReference>
<comment type="subcellular location">
    <subcellularLocation>
        <location evidence="1">Cell projection</location>
        <location evidence="1">Cilium</location>
    </subcellularLocation>
    <subcellularLocation>
        <location evidence="2">Cytoplasm</location>
        <location evidence="2">Cytoskeleton</location>
    </subcellularLocation>
</comment>
<evidence type="ECO:0000259" key="14">
    <source>
        <dbReference type="Pfam" id="PF23353"/>
    </source>
</evidence>
<dbReference type="FunFam" id="2.130.10.10:FF:000967">
    <property type="entry name" value="Bardet-Biedl syndrome 2 protein homolog"/>
    <property type="match status" value="1"/>
</dbReference>
<dbReference type="InterPro" id="IPR036322">
    <property type="entry name" value="WD40_repeat_dom_sf"/>
</dbReference>
<feature type="domain" description="BBS2 C-terminal helix bundle" evidence="13">
    <location>
        <begin position="678"/>
        <end position="704"/>
    </location>
</feature>
<dbReference type="GO" id="GO:0043005">
    <property type="term" value="C:neuron projection"/>
    <property type="evidence" value="ECO:0007669"/>
    <property type="project" value="TreeGrafter"/>
</dbReference>
<dbReference type="AlphaFoldDB" id="A0A6F9D6X9"/>
<feature type="domain" description="BBS2 GAE" evidence="10">
    <location>
        <begin position="389"/>
        <end position="473"/>
    </location>
</feature>
<dbReference type="PANTHER" id="PTHR32465:SF0">
    <property type="entry name" value="BARDET-BIEDL SYNDROME 2 PROTEIN"/>
    <property type="match status" value="1"/>
</dbReference>
<gene>
    <name evidence="15" type="primary">Bbs2</name>
</gene>
<evidence type="ECO:0000256" key="6">
    <source>
        <dbReference type="ARBA" id="ARBA00023273"/>
    </source>
</evidence>